<dbReference type="Proteomes" id="UP000887579">
    <property type="component" value="Unplaced"/>
</dbReference>
<evidence type="ECO:0000313" key="2">
    <source>
        <dbReference type="WBParaSite" id="ES5_v2.g27167.t1"/>
    </source>
</evidence>
<dbReference type="WBParaSite" id="ES5_v2.g27167.t1">
    <property type="protein sequence ID" value="ES5_v2.g27167.t1"/>
    <property type="gene ID" value="ES5_v2.g27167"/>
</dbReference>
<proteinExistence type="predicted"/>
<protein>
    <submittedName>
        <fullName evidence="2">Uncharacterized protein</fullName>
    </submittedName>
</protein>
<sequence>MNEGKDQTPRVFFKDPSAVKTVDDLFSLLKSFEQAQARELREIKKDLKKFQIPSFPTEIAQKLEEVKNKVGELERSQMDMVQRVAEMADLQGKADDPGIKADTSGGKAEDKVSTSFAPARGDLLDSFTDPRFLAKQRNTVVDQLKLRGNAGQFDELIKRLQDINAEGQADVDASAGTGQDKGNPKEPLSPETVKDAEAKEDGDEDDQKSLKSDEKTPESASINVLEFNQVYPGNTEEKAMEGEVNMLESEMECYDGDPLVPLNSYFDRLKCYLMQQPFPLTAEQQLAHLVGRLKGRALFAYQALDNATRQNFAAVEAALKLKFPNTECIRAAEGE</sequence>
<reference evidence="2" key="1">
    <citation type="submission" date="2022-11" db="UniProtKB">
        <authorList>
            <consortium name="WormBaseParasite"/>
        </authorList>
    </citation>
    <scope>IDENTIFICATION</scope>
</reference>
<organism evidence="1 2">
    <name type="scientific">Panagrolaimus sp. ES5</name>
    <dbReference type="NCBI Taxonomy" id="591445"/>
    <lineage>
        <taxon>Eukaryota</taxon>
        <taxon>Metazoa</taxon>
        <taxon>Ecdysozoa</taxon>
        <taxon>Nematoda</taxon>
        <taxon>Chromadorea</taxon>
        <taxon>Rhabditida</taxon>
        <taxon>Tylenchina</taxon>
        <taxon>Panagrolaimomorpha</taxon>
        <taxon>Panagrolaimoidea</taxon>
        <taxon>Panagrolaimidae</taxon>
        <taxon>Panagrolaimus</taxon>
    </lineage>
</organism>
<name>A0AC34GBS2_9BILA</name>
<accession>A0AC34GBS2</accession>
<evidence type="ECO:0000313" key="1">
    <source>
        <dbReference type="Proteomes" id="UP000887579"/>
    </source>
</evidence>